<protein>
    <submittedName>
        <fullName evidence="1">Uncharacterized protein</fullName>
    </submittedName>
</protein>
<dbReference type="SUPFAM" id="SSF56300">
    <property type="entry name" value="Metallo-dependent phosphatases"/>
    <property type="match status" value="1"/>
</dbReference>
<dbReference type="AlphaFoldDB" id="A0A2Z3JMB0"/>
<dbReference type="Gene3D" id="3.60.21.10">
    <property type="match status" value="1"/>
</dbReference>
<reference evidence="1 2" key="1">
    <citation type="submission" date="2018-05" db="EMBL/GenBank/DDBJ databases">
        <title>Complete Genome Sequence of Deinococcus sp. strain 17bor-2.</title>
        <authorList>
            <person name="Srinivasan S."/>
        </authorList>
    </citation>
    <scope>NUCLEOTIDE SEQUENCE [LARGE SCALE GENOMIC DNA]</scope>
    <source>
        <strain evidence="1 2">17bor-2</strain>
    </source>
</reference>
<evidence type="ECO:0000313" key="1">
    <source>
        <dbReference type="EMBL" id="AWN22838.1"/>
    </source>
</evidence>
<sequence>MQEAVSDGIHGTLPALEVAMADFRGQAPDLLVCLGNVGMTGLWPNVCLQAVEALNCPVVLDNAAEALLWPWAALQPRGLPDEREIYEPDAWSHVAVGHRERGLVQAYQPTVSSLPEVLAFHGRPERNTEVLDAATPEGRLLA</sequence>
<dbReference type="OrthoDB" id="9813918at2"/>
<accession>A0A2Z3JMB0</accession>
<proteinExistence type="predicted"/>
<dbReference type="InterPro" id="IPR029052">
    <property type="entry name" value="Metallo-depent_PP-like"/>
</dbReference>
<keyword evidence="2" id="KW-1185">Reference proteome</keyword>
<gene>
    <name evidence="1" type="ORF">DKM44_06035</name>
</gene>
<dbReference type="Proteomes" id="UP000245368">
    <property type="component" value="Chromosome"/>
</dbReference>
<organism evidence="1 2">
    <name type="scientific">Deinococcus irradiatisoli</name>
    <dbReference type="NCBI Taxonomy" id="2202254"/>
    <lineage>
        <taxon>Bacteria</taxon>
        <taxon>Thermotogati</taxon>
        <taxon>Deinococcota</taxon>
        <taxon>Deinococci</taxon>
        <taxon>Deinococcales</taxon>
        <taxon>Deinococcaceae</taxon>
        <taxon>Deinococcus</taxon>
    </lineage>
</organism>
<dbReference type="KEGG" id="dez:DKM44_06035"/>
<evidence type="ECO:0000313" key="2">
    <source>
        <dbReference type="Proteomes" id="UP000245368"/>
    </source>
</evidence>
<dbReference type="EMBL" id="CP029494">
    <property type="protein sequence ID" value="AWN22838.1"/>
    <property type="molecule type" value="Genomic_DNA"/>
</dbReference>
<dbReference type="RefSeq" id="WP_109826136.1">
    <property type="nucleotide sequence ID" value="NZ_CP029494.1"/>
</dbReference>
<name>A0A2Z3JMB0_9DEIO</name>